<keyword evidence="2" id="KW-1185">Reference proteome</keyword>
<name>A0ABR5T3Z4_9BURK</name>
<reference evidence="1 2" key="1">
    <citation type="submission" date="2015-11" db="EMBL/GenBank/DDBJ databases">
        <authorList>
            <person name="Sahl J."/>
            <person name="Wagner D."/>
            <person name="Keim P."/>
        </authorList>
    </citation>
    <scope>NUCLEOTIDE SEQUENCE [LARGE SCALE GENOMIC DNA]</scope>
    <source>
        <strain evidence="1 2">BDU18</strain>
    </source>
</reference>
<evidence type="ECO:0000313" key="2">
    <source>
        <dbReference type="Proteomes" id="UP000070255"/>
    </source>
</evidence>
<organism evidence="1 2">
    <name type="scientific">Burkholderia savannae</name>
    <dbReference type="NCBI Taxonomy" id="1637837"/>
    <lineage>
        <taxon>Bacteria</taxon>
        <taxon>Pseudomonadati</taxon>
        <taxon>Pseudomonadota</taxon>
        <taxon>Betaproteobacteria</taxon>
        <taxon>Burkholderiales</taxon>
        <taxon>Burkholderiaceae</taxon>
        <taxon>Burkholderia</taxon>
        <taxon>pseudomallei group</taxon>
    </lineage>
</organism>
<accession>A0ABR5T3Z4</accession>
<comment type="caution">
    <text evidence="1">The sequence shown here is derived from an EMBL/GenBank/DDBJ whole genome shotgun (WGS) entry which is preliminary data.</text>
</comment>
<protein>
    <submittedName>
        <fullName evidence="1">Aminomethyltransferase</fullName>
    </submittedName>
</protein>
<evidence type="ECO:0000313" key="1">
    <source>
        <dbReference type="EMBL" id="KWZ37962.1"/>
    </source>
</evidence>
<dbReference type="InterPro" id="IPR009078">
    <property type="entry name" value="Ferritin-like_SF"/>
</dbReference>
<dbReference type="Proteomes" id="UP000070255">
    <property type="component" value="Unassembled WGS sequence"/>
</dbReference>
<dbReference type="EMBL" id="LNJQ01000004">
    <property type="protein sequence ID" value="KWZ37962.1"/>
    <property type="molecule type" value="Genomic_DNA"/>
</dbReference>
<sequence>MSDTLRQEQAAADHAMRNWVHESRGPVQIGSDTHKQMFCRMLLDTHNPYKPAVIGWPPLSPEELQRLTSLPIWDIAVQTEGRASIRVATFASTVRDPLLRQALDMDAAEEARHKAVLSKLVEAYGIRLAPEPAYPAPKDAEWAWMVTGFSECIDSFFAFGLFRSAQRSGYFPEALVETFEPVIQEEGRHILFFVNWFAWYGRNMPWWRRPWLFARVAAVWALLIWERIGIARGIDADGVARDANFPANTATTVGDALNPRELIALCLAENERRMAGYDKRLLRPMIVPRLARLALRFIKK</sequence>
<proteinExistence type="predicted"/>
<gene>
    <name evidence="1" type="ORF">WS72_23920</name>
</gene>
<dbReference type="RefSeq" id="WP_059670680.1">
    <property type="nucleotide sequence ID" value="NZ_LNJQ01000004.1"/>
</dbReference>
<dbReference type="SUPFAM" id="SSF47240">
    <property type="entry name" value="Ferritin-like"/>
    <property type="match status" value="1"/>
</dbReference>